<evidence type="ECO:0000259" key="2">
    <source>
        <dbReference type="Pfam" id="PF12697"/>
    </source>
</evidence>
<dbReference type="RefSeq" id="WP_184866189.1">
    <property type="nucleotide sequence ID" value="NZ_JACHLK010000035.1"/>
</dbReference>
<feature type="domain" description="AB hydrolase-1" evidence="2">
    <location>
        <begin position="64"/>
        <end position="296"/>
    </location>
</feature>
<evidence type="ECO:0000313" key="3">
    <source>
        <dbReference type="EMBL" id="MBB6564298.1"/>
    </source>
</evidence>
<dbReference type="EMBL" id="JACHLK010000035">
    <property type="protein sequence ID" value="MBB6564298.1"/>
    <property type="molecule type" value="Genomic_DNA"/>
</dbReference>
<reference evidence="3 4" key="1">
    <citation type="submission" date="2020-08" db="EMBL/GenBank/DDBJ databases">
        <title>Functional genomics of gut bacteria from endangered species of beetles.</title>
        <authorList>
            <person name="Carlos-Shanley C."/>
        </authorList>
    </citation>
    <scope>NUCLEOTIDE SEQUENCE [LARGE SCALE GENOMIC DNA]</scope>
    <source>
        <strain evidence="3 4">S00198</strain>
    </source>
</reference>
<dbReference type="InterPro" id="IPR000073">
    <property type="entry name" value="AB_hydrolase_1"/>
</dbReference>
<feature type="region of interest" description="Disordered" evidence="1">
    <location>
        <begin position="1"/>
        <end position="25"/>
    </location>
</feature>
<dbReference type="PRINTS" id="PR00412">
    <property type="entry name" value="EPOXHYDRLASE"/>
</dbReference>
<evidence type="ECO:0000313" key="4">
    <source>
        <dbReference type="Proteomes" id="UP000575083"/>
    </source>
</evidence>
<dbReference type="InterPro" id="IPR029058">
    <property type="entry name" value="AB_hydrolase_fold"/>
</dbReference>
<dbReference type="Gene3D" id="3.40.50.1820">
    <property type="entry name" value="alpha/beta hydrolase"/>
    <property type="match status" value="1"/>
</dbReference>
<proteinExistence type="predicted"/>
<dbReference type="GO" id="GO:0003824">
    <property type="term" value="F:catalytic activity"/>
    <property type="evidence" value="ECO:0007669"/>
    <property type="project" value="InterPro"/>
</dbReference>
<dbReference type="SUPFAM" id="SSF53474">
    <property type="entry name" value="alpha/beta-Hydrolases"/>
    <property type="match status" value="1"/>
</dbReference>
<comment type="caution">
    <text evidence="3">The sequence shown here is derived from an EMBL/GenBank/DDBJ whole genome shotgun (WGS) entry which is preliminary data.</text>
</comment>
<dbReference type="Proteomes" id="UP000575083">
    <property type="component" value="Unassembled WGS sequence"/>
</dbReference>
<keyword evidence="4" id="KW-1185">Reference proteome</keyword>
<evidence type="ECO:0000256" key="1">
    <source>
        <dbReference type="SAM" id="MobiDB-lite"/>
    </source>
</evidence>
<dbReference type="InterPro" id="IPR000639">
    <property type="entry name" value="Epox_hydrolase-like"/>
</dbReference>
<dbReference type="PANTHER" id="PTHR43798">
    <property type="entry name" value="MONOACYLGLYCEROL LIPASE"/>
    <property type="match status" value="1"/>
</dbReference>
<dbReference type="PRINTS" id="PR00111">
    <property type="entry name" value="ABHYDROLASE"/>
</dbReference>
<accession>A0A7X0UDM4</accession>
<sequence>MAGGVGDEDEGGAPPGRDDRPVASLPSPEIDRLRALAQRHTTPCGSGETVWHHWGDARADVPPLVLLHGGSGSWTHWVRNIEPLVAAGRQVWIPDLPGFGDSAVPPTGGDADALVEPMAEGLRALFGPRPVDLVGFSFGGLTAGLLLAAHPELARQLVVVGAPAMGLVAERPVRLKGWRHLPPAEQLDMHRYNLAALMLRDPVLVDGLALEVHVGNVVRDRMTRRRLARTDILARSLPSVACPVHVIYGEDDALYQGVMDGLRAAYAAATPDFRGMVLVAGSGHWVQFERPEAFLQELLAALADGAE</sequence>
<organism evidence="3 4">
    <name type="scientific">Acidovorax soli</name>
    <dbReference type="NCBI Taxonomy" id="592050"/>
    <lineage>
        <taxon>Bacteria</taxon>
        <taxon>Pseudomonadati</taxon>
        <taxon>Pseudomonadota</taxon>
        <taxon>Betaproteobacteria</taxon>
        <taxon>Burkholderiales</taxon>
        <taxon>Comamonadaceae</taxon>
        <taxon>Acidovorax</taxon>
    </lineage>
</organism>
<name>A0A7X0UDM4_9BURK</name>
<dbReference type="InterPro" id="IPR050266">
    <property type="entry name" value="AB_hydrolase_sf"/>
</dbReference>
<feature type="compositionally biased region" description="Acidic residues" evidence="1">
    <location>
        <begin position="1"/>
        <end position="11"/>
    </location>
</feature>
<protein>
    <submittedName>
        <fullName evidence="3">Pimeloyl-ACP methyl ester carboxylesterase</fullName>
    </submittedName>
</protein>
<dbReference type="AlphaFoldDB" id="A0A7X0UDM4"/>
<dbReference type="Pfam" id="PF12697">
    <property type="entry name" value="Abhydrolase_6"/>
    <property type="match status" value="1"/>
</dbReference>
<dbReference type="GO" id="GO:0016020">
    <property type="term" value="C:membrane"/>
    <property type="evidence" value="ECO:0007669"/>
    <property type="project" value="TreeGrafter"/>
</dbReference>
<dbReference type="PANTHER" id="PTHR43798:SF33">
    <property type="entry name" value="HYDROLASE, PUTATIVE (AFU_ORTHOLOGUE AFUA_2G14860)-RELATED"/>
    <property type="match status" value="1"/>
</dbReference>
<gene>
    <name evidence="3" type="ORF">HNP48_007025</name>
</gene>